<dbReference type="InterPro" id="IPR002492">
    <property type="entry name" value="Transposase_Tc1-like"/>
</dbReference>
<dbReference type="GO" id="GO:0015074">
    <property type="term" value="P:DNA integration"/>
    <property type="evidence" value="ECO:0007669"/>
    <property type="project" value="InterPro"/>
</dbReference>
<gene>
    <name evidence="3" type="primary">LOC114337409</name>
</gene>
<dbReference type="Gene3D" id="3.30.420.10">
    <property type="entry name" value="Ribonuclease H-like superfamily/Ribonuclease H"/>
    <property type="match status" value="1"/>
</dbReference>
<dbReference type="Pfam" id="PF13384">
    <property type="entry name" value="HTH_23"/>
    <property type="match status" value="1"/>
</dbReference>
<dbReference type="InParanoid" id="A0A6P7G9V0"/>
<dbReference type="RefSeq" id="XP_028143632.1">
    <property type="nucleotide sequence ID" value="XM_028287831.1"/>
</dbReference>
<name>A0A6P7G9V0_DIAVI</name>
<accession>A0A6P7G9V0</accession>
<dbReference type="GO" id="GO:0005634">
    <property type="term" value="C:nucleus"/>
    <property type="evidence" value="ECO:0007669"/>
    <property type="project" value="UniProtKB-SubCell"/>
</dbReference>
<dbReference type="AlphaFoldDB" id="A0A6P7G9V0"/>
<comment type="subcellular location">
    <subcellularLocation>
        <location evidence="1">Nucleus</location>
    </subcellularLocation>
</comment>
<sequence>MVTIHLNDAQKARAIAKLEGGWSLRQVSTDLNVSHICIWKIKQRWDNFHSIARLSGSRGQKISRDQQDEMLLDYLRESHFTTTKKAREETAFPSSICTARRSIKASGLFNSAAARKPFLTEDHKRRRVEFCNEFINRDANFWSNVAFSDEKVFYS</sequence>
<organism evidence="3">
    <name type="scientific">Diabrotica virgifera virgifera</name>
    <name type="common">western corn rootworm</name>
    <dbReference type="NCBI Taxonomy" id="50390"/>
    <lineage>
        <taxon>Eukaryota</taxon>
        <taxon>Metazoa</taxon>
        <taxon>Ecdysozoa</taxon>
        <taxon>Arthropoda</taxon>
        <taxon>Hexapoda</taxon>
        <taxon>Insecta</taxon>
        <taxon>Pterygota</taxon>
        <taxon>Neoptera</taxon>
        <taxon>Endopterygota</taxon>
        <taxon>Coleoptera</taxon>
        <taxon>Polyphaga</taxon>
        <taxon>Cucujiformia</taxon>
        <taxon>Chrysomeloidea</taxon>
        <taxon>Chrysomelidae</taxon>
        <taxon>Galerucinae</taxon>
        <taxon>Diabroticina</taxon>
        <taxon>Diabroticites</taxon>
        <taxon>Diabrotica</taxon>
    </lineage>
</organism>
<dbReference type="InterPro" id="IPR009057">
    <property type="entry name" value="Homeodomain-like_sf"/>
</dbReference>
<protein>
    <submittedName>
        <fullName evidence="3">Uncharacterized protein LOC114337409</fullName>
    </submittedName>
</protein>
<dbReference type="GO" id="GO:0006313">
    <property type="term" value="P:DNA transposition"/>
    <property type="evidence" value="ECO:0007669"/>
    <property type="project" value="InterPro"/>
</dbReference>
<proteinExistence type="predicted"/>
<evidence type="ECO:0000313" key="3">
    <source>
        <dbReference type="RefSeq" id="XP_028143632.1"/>
    </source>
</evidence>
<dbReference type="SUPFAM" id="SSF46689">
    <property type="entry name" value="Homeodomain-like"/>
    <property type="match status" value="1"/>
</dbReference>
<evidence type="ECO:0000259" key="2">
    <source>
        <dbReference type="Pfam" id="PF01498"/>
    </source>
</evidence>
<feature type="domain" description="Transposase Tc1-like" evidence="2">
    <location>
        <begin position="75"/>
        <end position="135"/>
    </location>
</feature>
<dbReference type="GO" id="GO:0003677">
    <property type="term" value="F:DNA binding"/>
    <property type="evidence" value="ECO:0007669"/>
    <property type="project" value="InterPro"/>
</dbReference>
<evidence type="ECO:0000256" key="1">
    <source>
        <dbReference type="ARBA" id="ARBA00004123"/>
    </source>
</evidence>
<dbReference type="InterPro" id="IPR036397">
    <property type="entry name" value="RNaseH_sf"/>
</dbReference>
<reference evidence="3" key="1">
    <citation type="submission" date="2025-08" db="UniProtKB">
        <authorList>
            <consortium name="RefSeq"/>
        </authorList>
    </citation>
    <scope>IDENTIFICATION</scope>
    <source>
        <tissue evidence="3">Whole insect</tissue>
    </source>
</reference>
<dbReference type="Pfam" id="PF01498">
    <property type="entry name" value="HTH_Tnp_Tc3_2"/>
    <property type="match status" value="1"/>
</dbReference>